<evidence type="ECO:0000256" key="1">
    <source>
        <dbReference type="ARBA" id="ARBA00001971"/>
    </source>
</evidence>
<feature type="binding site" description="axial binding residue" evidence="12">
    <location>
        <position position="445"/>
    </location>
    <ligand>
        <name>heme</name>
        <dbReference type="ChEBI" id="CHEBI:30413"/>
    </ligand>
    <ligandPart>
        <name>Fe</name>
        <dbReference type="ChEBI" id="CHEBI:18248"/>
    </ligandPart>
</feature>
<dbReference type="GO" id="GO:0016705">
    <property type="term" value="F:oxidoreductase activity, acting on paired donors, with incorporation or reduction of molecular oxygen"/>
    <property type="evidence" value="ECO:0007669"/>
    <property type="project" value="InterPro"/>
</dbReference>
<evidence type="ECO:0000256" key="6">
    <source>
        <dbReference type="ARBA" id="ARBA00022723"/>
    </source>
</evidence>
<keyword evidence="16" id="KW-1185">Reference proteome</keyword>
<dbReference type="InterPro" id="IPR036396">
    <property type="entry name" value="Cyt_P450_sf"/>
</dbReference>
<comment type="similarity">
    <text evidence="3 13">Belongs to the cytochrome P450 family.</text>
</comment>
<dbReference type="InterPro" id="IPR001128">
    <property type="entry name" value="Cyt_P450"/>
</dbReference>
<dbReference type="GO" id="GO:0020037">
    <property type="term" value="F:heme binding"/>
    <property type="evidence" value="ECO:0007669"/>
    <property type="project" value="InterPro"/>
</dbReference>
<evidence type="ECO:0000256" key="9">
    <source>
        <dbReference type="ARBA" id="ARBA00023004"/>
    </source>
</evidence>
<comment type="subcellular location">
    <subcellularLocation>
        <location evidence="2">Membrane</location>
    </subcellularLocation>
</comment>
<dbReference type="Pfam" id="PF00067">
    <property type="entry name" value="p450"/>
    <property type="match status" value="1"/>
</dbReference>
<dbReference type="GO" id="GO:0004497">
    <property type="term" value="F:monooxygenase activity"/>
    <property type="evidence" value="ECO:0007669"/>
    <property type="project" value="UniProtKB-KW"/>
</dbReference>
<dbReference type="Proteomes" id="UP000799764">
    <property type="component" value="Unassembled WGS sequence"/>
</dbReference>
<keyword evidence="6 12" id="KW-0479">Metal-binding</keyword>
<evidence type="ECO:0000256" key="3">
    <source>
        <dbReference type="ARBA" id="ARBA00010617"/>
    </source>
</evidence>
<sequence length="501" mass="57054">MNFGETRVRSSAHVAHDLAAAAFAITVSYTLFYLIYNVWFHPLKDFPGPLLARSSLLWRIIHSTRGRMHLEIQAQHRRYGSVIRVSPNELSFASASSFKAIYGHPPSGQAIPTKDEFYDMYGAAHNEGCIGSERDPQKHNRMKRSLANAFSTRALVEQEPIISNCVDMFLEKVDSMPDARTKGLDMTHWLEMVAFDILGEMSFGESFGAVESGKPHFWSELVVRHVFVATVLDNLRRYPSLVTLGKWVLPWLTTSVKNKHSGYTRAKVQKRLESKTDRKDFLTNIIQKVESGEVSHEELVGHASTLVIAGGETVATEIAGMIYYLTKNPKVYERLSRDIRQAFKSYSEITSAASQRLPYLQAVIEEGLRMYPSGALGFPRKSPGIRVDGHWVPQGVEIYTSSWTTHHDPQYFHEPESFIPERWIDSDCTDTKEASQPFSLGPRGCLGRNFAYVEMNLILSKMLWRYDIELVNQEVDLPGQGRMHVMWWKPPMYIRFLPRGS</sequence>
<dbReference type="CDD" id="cd11058">
    <property type="entry name" value="CYP60B-like"/>
    <property type="match status" value="1"/>
</dbReference>
<keyword evidence="8 13" id="KW-0560">Oxidoreductase</keyword>
<keyword evidence="5 14" id="KW-0812">Transmembrane</keyword>
<evidence type="ECO:0000256" key="8">
    <source>
        <dbReference type="ARBA" id="ARBA00023002"/>
    </source>
</evidence>
<name>A0A9P4PV14_9PLEO</name>
<keyword evidence="11 14" id="KW-0472">Membrane</keyword>
<evidence type="ECO:0000256" key="2">
    <source>
        <dbReference type="ARBA" id="ARBA00004370"/>
    </source>
</evidence>
<keyword evidence="9 12" id="KW-0408">Iron</keyword>
<evidence type="ECO:0000256" key="4">
    <source>
        <dbReference type="ARBA" id="ARBA00022617"/>
    </source>
</evidence>
<keyword evidence="10 13" id="KW-0503">Monooxygenase</keyword>
<gene>
    <name evidence="15" type="ORF">P171DRAFT_427512</name>
</gene>
<evidence type="ECO:0000256" key="5">
    <source>
        <dbReference type="ARBA" id="ARBA00022692"/>
    </source>
</evidence>
<dbReference type="OrthoDB" id="1470350at2759"/>
<dbReference type="AlphaFoldDB" id="A0A9P4PV14"/>
<evidence type="ECO:0000256" key="7">
    <source>
        <dbReference type="ARBA" id="ARBA00022989"/>
    </source>
</evidence>
<evidence type="ECO:0000256" key="12">
    <source>
        <dbReference type="PIRSR" id="PIRSR602401-1"/>
    </source>
</evidence>
<feature type="transmembrane region" description="Helical" evidence="14">
    <location>
        <begin position="20"/>
        <end position="40"/>
    </location>
</feature>
<dbReference type="InterPro" id="IPR017972">
    <property type="entry name" value="Cyt_P450_CS"/>
</dbReference>
<keyword evidence="7 14" id="KW-1133">Transmembrane helix</keyword>
<dbReference type="FunFam" id="1.10.630.10:FF:000158">
    <property type="entry name" value="Cytochrome P450, putative (Eurofung)"/>
    <property type="match status" value="1"/>
</dbReference>
<protein>
    <submittedName>
        <fullName evidence="15">Cytochrome P450</fullName>
    </submittedName>
</protein>
<evidence type="ECO:0000256" key="11">
    <source>
        <dbReference type="ARBA" id="ARBA00023136"/>
    </source>
</evidence>
<reference evidence="15" key="1">
    <citation type="journal article" date="2020" name="Stud. Mycol.">
        <title>101 Dothideomycetes genomes: a test case for predicting lifestyles and emergence of pathogens.</title>
        <authorList>
            <person name="Haridas S."/>
            <person name="Albert R."/>
            <person name="Binder M."/>
            <person name="Bloem J."/>
            <person name="Labutti K."/>
            <person name="Salamov A."/>
            <person name="Andreopoulos B."/>
            <person name="Baker S."/>
            <person name="Barry K."/>
            <person name="Bills G."/>
            <person name="Bluhm B."/>
            <person name="Cannon C."/>
            <person name="Castanera R."/>
            <person name="Culley D."/>
            <person name="Daum C."/>
            <person name="Ezra D."/>
            <person name="Gonzalez J."/>
            <person name="Henrissat B."/>
            <person name="Kuo A."/>
            <person name="Liang C."/>
            <person name="Lipzen A."/>
            <person name="Lutzoni F."/>
            <person name="Magnuson J."/>
            <person name="Mondo S."/>
            <person name="Nolan M."/>
            <person name="Ohm R."/>
            <person name="Pangilinan J."/>
            <person name="Park H.-J."/>
            <person name="Ramirez L."/>
            <person name="Alfaro M."/>
            <person name="Sun H."/>
            <person name="Tritt A."/>
            <person name="Yoshinaga Y."/>
            <person name="Zwiers L.-H."/>
            <person name="Turgeon B."/>
            <person name="Goodwin S."/>
            <person name="Spatafora J."/>
            <person name="Crous P."/>
            <person name="Grigoriev I."/>
        </authorList>
    </citation>
    <scope>NUCLEOTIDE SEQUENCE</scope>
    <source>
        <strain evidence="15">CBS 690.94</strain>
    </source>
</reference>
<evidence type="ECO:0000256" key="14">
    <source>
        <dbReference type="SAM" id="Phobius"/>
    </source>
</evidence>
<dbReference type="SUPFAM" id="SSF48264">
    <property type="entry name" value="Cytochrome P450"/>
    <property type="match status" value="1"/>
</dbReference>
<dbReference type="Gene3D" id="1.10.630.10">
    <property type="entry name" value="Cytochrome P450"/>
    <property type="match status" value="1"/>
</dbReference>
<dbReference type="InterPro" id="IPR002401">
    <property type="entry name" value="Cyt_P450_E_grp-I"/>
</dbReference>
<accession>A0A9P4PV14</accession>
<evidence type="ECO:0000256" key="10">
    <source>
        <dbReference type="ARBA" id="ARBA00023033"/>
    </source>
</evidence>
<dbReference type="PANTHER" id="PTHR24305">
    <property type="entry name" value="CYTOCHROME P450"/>
    <property type="match status" value="1"/>
</dbReference>
<dbReference type="InterPro" id="IPR050121">
    <property type="entry name" value="Cytochrome_P450_monoxygenase"/>
</dbReference>
<keyword evidence="4 12" id="KW-0349">Heme</keyword>
<dbReference type="GO" id="GO:0016020">
    <property type="term" value="C:membrane"/>
    <property type="evidence" value="ECO:0007669"/>
    <property type="project" value="UniProtKB-SubCell"/>
</dbReference>
<dbReference type="GO" id="GO:0005506">
    <property type="term" value="F:iron ion binding"/>
    <property type="evidence" value="ECO:0007669"/>
    <property type="project" value="InterPro"/>
</dbReference>
<dbReference type="PRINTS" id="PR00385">
    <property type="entry name" value="P450"/>
</dbReference>
<comment type="cofactor">
    <cofactor evidence="1 12">
        <name>heme</name>
        <dbReference type="ChEBI" id="CHEBI:30413"/>
    </cofactor>
</comment>
<evidence type="ECO:0000256" key="13">
    <source>
        <dbReference type="RuleBase" id="RU000461"/>
    </source>
</evidence>
<organism evidence="15 16">
    <name type="scientific">Karstenula rhodostoma CBS 690.94</name>
    <dbReference type="NCBI Taxonomy" id="1392251"/>
    <lineage>
        <taxon>Eukaryota</taxon>
        <taxon>Fungi</taxon>
        <taxon>Dikarya</taxon>
        <taxon>Ascomycota</taxon>
        <taxon>Pezizomycotina</taxon>
        <taxon>Dothideomycetes</taxon>
        <taxon>Pleosporomycetidae</taxon>
        <taxon>Pleosporales</taxon>
        <taxon>Massarineae</taxon>
        <taxon>Didymosphaeriaceae</taxon>
        <taxon>Karstenula</taxon>
    </lineage>
</organism>
<dbReference type="PANTHER" id="PTHR24305:SF210">
    <property type="entry name" value="CYTOCHROME P450 MONOOXYGENASE ASQL-RELATED"/>
    <property type="match status" value="1"/>
</dbReference>
<dbReference type="EMBL" id="MU001494">
    <property type="protein sequence ID" value="KAF2449306.1"/>
    <property type="molecule type" value="Genomic_DNA"/>
</dbReference>
<dbReference type="PROSITE" id="PS00086">
    <property type="entry name" value="CYTOCHROME_P450"/>
    <property type="match status" value="1"/>
</dbReference>
<evidence type="ECO:0000313" key="15">
    <source>
        <dbReference type="EMBL" id="KAF2449306.1"/>
    </source>
</evidence>
<dbReference type="PRINTS" id="PR00463">
    <property type="entry name" value="EP450I"/>
</dbReference>
<proteinExistence type="inferred from homology"/>
<comment type="caution">
    <text evidence="15">The sequence shown here is derived from an EMBL/GenBank/DDBJ whole genome shotgun (WGS) entry which is preliminary data.</text>
</comment>
<evidence type="ECO:0000313" key="16">
    <source>
        <dbReference type="Proteomes" id="UP000799764"/>
    </source>
</evidence>